<name>A0A9P4JBK5_9PEZI</name>
<feature type="region of interest" description="Disordered" evidence="1">
    <location>
        <begin position="242"/>
        <end position="284"/>
    </location>
</feature>
<feature type="compositionally biased region" description="Polar residues" evidence="1">
    <location>
        <begin position="51"/>
        <end position="70"/>
    </location>
</feature>
<gene>
    <name evidence="2" type="ORF">K461DRAFT_219294</name>
</gene>
<feature type="compositionally biased region" description="Low complexity" evidence="1">
    <location>
        <begin position="604"/>
        <end position="613"/>
    </location>
</feature>
<evidence type="ECO:0000256" key="1">
    <source>
        <dbReference type="SAM" id="MobiDB-lite"/>
    </source>
</evidence>
<feature type="compositionally biased region" description="Low complexity" evidence="1">
    <location>
        <begin position="1"/>
        <end position="22"/>
    </location>
</feature>
<protein>
    <submittedName>
        <fullName evidence="2">Uncharacterized protein</fullName>
    </submittedName>
</protein>
<dbReference type="AlphaFoldDB" id="A0A9P4JBK5"/>
<proteinExistence type="predicted"/>
<feature type="region of interest" description="Disordered" evidence="1">
    <location>
        <begin position="560"/>
        <end position="627"/>
    </location>
</feature>
<reference evidence="2" key="1">
    <citation type="journal article" date="2020" name="Stud. Mycol.">
        <title>101 Dothideomycetes genomes: a test case for predicting lifestyles and emergence of pathogens.</title>
        <authorList>
            <person name="Haridas S."/>
            <person name="Albert R."/>
            <person name="Binder M."/>
            <person name="Bloem J."/>
            <person name="Labutti K."/>
            <person name="Salamov A."/>
            <person name="Andreopoulos B."/>
            <person name="Baker S."/>
            <person name="Barry K."/>
            <person name="Bills G."/>
            <person name="Bluhm B."/>
            <person name="Cannon C."/>
            <person name="Castanera R."/>
            <person name="Culley D."/>
            <person name="Daum C."/>
            <person name="Ezra D."/>
            <person name="Gonzalez J."/>
            <person name="Henrissat B."/>
            <person name="Kuo A."/>
            <person name="Liang C."/>
            <person name="Lipzen A."/>
            <person name="Lutzoni F."/>
            <person name="Magnuson J."/>
            <person name="Mondo S."/>
            <person name="Nolan M."/>
            <person name="Ohm R."/>
            <person name="Pangilinan J."/>
            <person name="Park H.-J."/>
            <person name="Ramirez L."/>
            <person name="Alfaro M."/>
            <person name="Sun H."/>
            <person name="Tritt A."/>
            <person name="Yoshinaga Y."/>
            <person name="Zwiers L.-H."/>
            <person name="Turgeon B."/>
            <person name="Goodwin S."/>
            <person name="Spatafora J."/>
            <person name="Crous P."/>
            <person name="Grigoriev I."/>
        </authorList>
    </citation>
    <scope>NUCLEOTIDE SEQUENCE</scope>
    <source>
        <strain evidence="2">CBS 260.36</strain>
    </source>
</reference>
<dbReference type="EMBL" id="ML996081">
    <property type="protein sequence ID" value="KAF2157067.1"/>
    <property type="molecule type" value="Genomic_DNA"/>
</dbReference>
<feature type="compositionally biased region" description="Low complexity" evidence="1">
    <location>
        <begin position="75"/>
        <end position="87"/>
    </location>
</feature>
<comment type="caution">
    <text evidence="2">The sequence shown here is derived from an EMBL/GenBank/DDBJ whole genome shotgun (WGS) entry which is preliminary data.</text>
</comment>
<organism evidence="2 3">
    <name type="scientific">Myriangium duriaei CBS 260.36</name>
    <dbReference type="NCBI Taxonomy" id="1168546"/>
    <lineage>
        <taxon>Eukaryota</taxon>
        <taxon>Fungi</taxon>
        <taxon>Dikarya</taxon>
        <taxon>Ascomycota</taxon>
        <taxon>Pezizomycotina</taxon>
        <taxon>Dothideomycetes</taxon>
        <taxon>Dothideomycetidae</taxon>
        <taxon>Myriangiales</taxon>
        <taxon>Myriangiaceae</taxon>
        <taxon>Myriangium</taxon>
    </lineage>
</organism>
<dbReference type="Proteomes" id="UP000799439">
    <property type="component" value="Unassembled WGS sequence"/>
</dbReference>
<feature type="compositionally biased region" description="Low complexity" evidence="1">
    <location>
        <begin position="98"/>
        <end position="121"/>
    </location>
</feature>
<accession>A0A9P4JBK5</accession>
<dbReference type="OrthoDB" id="4155914at2759"/>
<keyword evidence="3" id="KW-1185">Reference proteome</keyword>
<evidence type="ECO:0000313" key="3">
    <source>
        <dbReference type="Proteomes" id="UP000799439"/>
    </source>
</evidence>
<evidence type="ECO:0000313" key="2">
    <source>
        <dbReference type="EMBL" id="KAF2157067.1"/>
    </source>
</evidence>
<feature type="compositionally biased region" description="Polar residues" evidence="1">
    <location>
        <begin position="179"/>
        <end position="213"/>
    </location>
</feature>
<feature type="region of interest" description="Disordered" evidence="1">
    <location>
        <begin position="1"/>
        <end position="229"/>
    </location>
</feature>
<sequence length="651" mass="71478">MSTSASTYPASAKSSDSSQSVALDRWSQRRLQRLNTEQSFREQRQGGSAGGQHTPTTFNTASNSNVQSTPPDAPPQNTLPQPTQPQQAGVNPQHQHQHQQQLQQAQQQQQQQQHQNNQQLANGNSALHSQAAVSPPPPLPHDPNLALPPAYFLHYDPTAAGPNQPAHVPANFNPAPPDTSAQYQTHQRFASSNTSVPHFSQDTLDEQSSSTPMATPGVAPLPAPKPVRSNRQSIHNTVAGMNPAAHQQQPQLQTPVPPPHANERALSGNAGRTTPQPQHPDNDMTLEEVGQLAKDHKELREKYTKVKKYYFEKEEQVKQLQNLLAHQRIAQSRTSLDDSEYTTRLNRLDGLIAQLAFSIRKSWKTVPQWMAGSINKDAIVTGKQEMIAAGRAFISCWLADEVFDKYFHPDMDPALSEHFKTVQKNIRRFAPPSQTAEEEEQLSSKVVSWRLATLDGLQDILRSNQSAAFRSQLMEILKERLIGSLQVHLSDPPMSDLEGGVNMIIELAVNMLTFIPLESRDVVIEYFMPGTKLNLDMMKQENSIPALGISVAEDANERISVRSSADSDEVNQSYGETEQRSAKRSMLSAITGKKSHAVQGKLQGAGSSSGSLGRPESAGKEEPMPKVRMAVGLAASIRGKSVLVKAPVHGN</sequence>